<keyword evidence="2" id="KW-1185">Reference proteome</keyword>
<evidence type="ECO:0000313" key="1">
    <source>
        <dbReference type="EMBL" id="CEI72496.1"/>
    </source>
</evidence>
<protein>
    <recommendedName>
        <fullName evidence="3">Transcription initiation factor TFIIIB</fullName>
    </recommendedName>
</protein>
<evidence type="ECO:0008006" key="3">
    <source>
        <dbReference type="Google" id="ProtNLM"/>
    </source>
</evidence>
<dbReference type="AlphaFoldDB" id="A0A2P2BQ81"/>
<sequence>MDLEKCPLCGCNEIGEGSFVGYGGLINSNSLIPKTQEVVASVCTECGYIIAMRVLKPNKFKKK</sequence>
<dbReference type="RefSeq" id="WP_092926472.1">
    <property type="nucleotide sequence ID" value="NZ_FJTZ01000012.1"/>
</dbReference>
<gene>
    <name evidence="1" type="ORF">FRIFI_0956</name>
</gene>
<evidence type="ECO:0000313" key="2">
    <source>
        <dbReference type="Proteomes" id="UP000245695"/>
    </source>
</evidence>
<dbReference type="EMBL" id="LN650648">
    <property type="protein sequence ID" value="CEI72496.1"/>
    <property type="molecule type" value="Genomic_DNA"/>
</dbReference>
<organism evidence="1 2">
    <name type="scientific">Romboutsia hominis</name>
    <dbReference type="NCBI Taxonomy" id="1507512"/>
    <lineage>
        <taxon>Bacteria</taxon>
        <taxon>Bacillati</taxon>
        <taxon>Bacillota</taxon>
        <taxon>Clostridia</taxon>
        <taxon>Peptostreptococcales</taxon>
        <taxon>Peptostreptococcaceae</taxon>
        <taxon>Romboutsia</taxon>
    </lineage>
</organism>
<dbReference type="Proteomes" id="UP000245695">
    <property type="component" value="Chromosome 1"/>
</dbReference>
<accession>A0A2P2BQ81</accession>
<proteinExistence type="predicted"/>
<dbReference type="KEGG" id="rhom:FRIFI_0956"/>
<name>A0A2P2BQ81_9FIRM</name>
<reference evidence="1 2" key="1">
    <citation type="submission" date="2014-09" db="EMBL/GenBank/DDBJ databases">
        <authorList>
            <person name="Hornung B.V."/>
        </authorList>
    </citation>
    <scope>NUCLEOTIDE SEQUENCE [LARGE SCALE GENOMIC DNA]</scope>
    <source>
        <strain evidence="1 2">FRIFI</strain>
    </source>
</reference>